<dbReference type="AlphaFoldDB" id="A0A1G8LXP8"/>
<reference evidence="4 5" key="1">
    <citation type="submission" date="2016-10" db="EMBL/GenBank/DDBJ databases">
        <authorList>
            <person name="de Groot N.N."/>
        </authorList>
    </citation>
    <scope>NUCLEOTIDE SEQUENCE [LARGE SCALE GENOMIC DNA]</scope>
    <source>
        <strain evidence="4 5">DSM 26424</strain>
    </source>
</reference>
<dbReference type="InterPro" id="IPR016192">
    <property type="entry name" value="APOBEC/CMP_deaminase_Zn-bd"/>
</dbReference>
<gene>
    <name evidence="4" type="ORF">SAMN04487993_100761</name>
</gene>
<dbReference type="RefSeq" id="WP_089846243.1">
    <property type="nucleotide sequence ID" value="NZ_FNEJ01000007.1"/>
</dbReference>
<sequence>MYDETFLRHAIALSARAMTLPGTEPFGAVVVREGRIVGTGLNRSRLHSDPTSHGETEAIRDACRRLGTVDLRGCALYSSCEPCPMCVAAMGIAGISVLYYAADMDQAGAALGDLPEAARFPVDVARLVQDCGSDVTQRQMPAHQHLAAEAAEVLTGWASMARDRARTGG</sequence>
<dbReference type="PROSITE" id="PS00903">
    <property type="entry name" value="CYT_DCMP_DEAMINASES_1"/>
    <property type="match status" value="1"/>
</dbReference>
<dbReference type="EMBL" id="FNEJ01000007">
    <property type="protein sequence ID" value="SDI60512.1"/>
    <property type="molecule type" value="Genomic_DNA"/>
</dbReference>
<dbReference type="GO" id="GO:0047974">
    <property type="term" value="F:guanosine deaminase activity"/>
    <property type="evidence" value="ECO:0007669"/>
    <property type="project" value="TreeGrafter"/>
</dbReference>
<evidence type="ECO:0000313" key="5">
    <source>
        <dbReference type="Proteomes" id="UP000199093"/>
    </source>
</evidence>
<organism evidence="4 5">
    <name type="scientific">Salipiger marinus</name>
    <dbReference type="NCBI Taxonomy" id="555512"/>
    <lineage>
        <taxon>Bacteria</taxon>
        <taxon>Pseudomonadati</taxon>
        <taxon>Pseudomonadota</taxon>
        <taxon>Alphaproteobacteria</taxon>
        <taxon>Rhodobacterales</taxon>
        <taxon>Roseobacteraceae</taxon>
        <taxon>Salipiger</taxon>
    </lineage>
</organism>
<keyword evidence="2" id="KW-0862">Zinc</keyword>
<dbReference type="OrthoDB" id="7768233at2"/>
<accession>A0A1G8LXP8</accession>
<dbReference type="Gene3D" id="3.40.140.10">
    <property type="entry name" value="Cytidine Deaminase, domain 2"/>
    <property type="match status" value="1"/>
</dbReference>
<dbReference type="PROSITE" id="PS51747">
    <property type="entry name" value="CYT_DCMP_DEAMINASES_2"/>
    <property type="match status" value="1"/>
</dbReference>
<protein>
    <submittedName>
        <fullName evidence="4">tRNA(Arg) A34 adenosine deaminase TadA</fullName>
    </submittedName>
</protein>
<dbReference type="Proteomes" id="UP000199093">
    <property type="component" value="Unassembled WGS sequence"/>
</dbReference>
<evidence type="ECO:0000313" key="4">
    <source>
        <dbReference type="EMBL" id="SDI60512.1"/>
    </source>
</evidence>
<dbReference type="InterPro" id="IPR002125">
    <property type="entry name" value="CMP_dCMP_dom"/>
</dbReference>
<dbReference type="STRING" id="555512.SAMN04487993_100761"/>
<dbReference type="GO" id="GO:0008270">
    <property type="term" value="F:zinc ion binding"/>
    <property type="evidence" value="ECO:0007669"/>
    <property type="project" value="InterPro"/>
</dbReference>
<evidence type="ECO:0000259" key="3">
    <source>
        <dbReference type="PROSITE" id="PS51747"/>
    </source>
</evidence>
<feature type="domain" description="CMP/dCMP-type deaminase" evidence="3">
    <location>
        <begin position="1"/>
        <end position="114"/>
    </location>
</feature>
<dbReference type="PANTHER" id="PTHR11079">
    <property type="entry name" value="CYTOSINE DEAMINASE FAMILY MEMBER"/>
    <property type="match status" value="1"/>
</dbReference>
<dbReference type="PANTHER" id="PTHR11079:SF161">
    <property type="entry name" value="CMP_DCMP-TYPE DEAMINASE DOMAIN-CONTAINING PROTEIN"/>
    <property type="match status" value="1"/>
</dbReference>
<name>A0A1G8LXP8_9RHOB</name>
<evidence type="ECO:0000256" key="1">
    <source>
        <dbReference type="ARBA" id="ARBA00022723"/>
    </source>
</evidence>
<keyword evidence="1" id="KW-0479">Metal-binding</keyword>
<evidence type="ECO:0000256" key="2">
    <source>
        <dbReference type="ARBA" id="ARBA00022833"/>
    </source>
</evidence>
<dbReference type="Pfam" id="PF00383">
    <property type="entry name" value="dCMP_cyt_deam_1"/>
    <property type="match status" value="1"/>
</dbReference>
<proteinExistence type="predicted"/>
<keyword evidence="5" id="KW-1185">Reference proteome</keyword>
<dbReference type="GO" id="GO:0006152">
    <property type="term" value="P:purine nucleoside catabolic process"/>
    <property type="evidence" value="ECO:0007669"/>
    <property type="project" value="TreeGrafter"/>
</dbReference>
<dbReference type="SUPFAM" id="SSF53927">
    <property type="entry name" value="Cytidine deaminase-like"/>
    <property type="match status" value="1"/>
</dbReference>
<dbReference type="CDD" id="cd01285">
    <property type="entry name" value="nucleoside_deaminase"/>
    <property type="match status" value="1"/>
</dbReference>
<dbReference type="InterPro" id="IPR016193">
    <property type="entry name" value="Cytidine_deaminase-like"/>
</dbReference>